<organism evidence="1 2">
    <name type="scientific">Marasmius crinis-equi</name>
    <dbReference type="NCBI Taxonomy" id="585013"/>
    <lineage>
        <taxon>Eukaryota</taxon>
        <taxon>Fungi</taxon>
        <taxon>Dikarya</taxon>
        <taxon>Basidiomycota</taxon>
        <taxon>Agaricomycotina</taxon>
        <taxon>Agaricomycetes</taxon>
        <taxon>Agaricomycetidae</taxon>
        <taxon>Agaricales</taxon>
        <taxon>Marasmiineae</taxon>
        <taxon>Marasmiaceae</taxon>
        <taxon>Marasmius</taxon>
    </lineage>
</organism>
<evidence type="ECO:0000313" key="2">
    <source>
        <dbReference type="Proteomes" id="UP001465976"/>
    </source>
</evidence>
<proteinExistence type="predicted"/>
<dbReference type="Proteomes" id="UP001465976">
    <property type="component" value="Unassembled WGS sequence"/>
</dbReference>
<evidence type="ECO:0000313" key="1">
    <source>
        <dbReference type="EMBL" id="KAL0578356.1"/>
    </source>
</evidence>
<dbReference type="EMBL" id="JBAHYK010000103">
    <property type="protein sequence ID" value="KAL0578356.1"/>
    <property type="molecule type" value="Genomic_DNA"/>
</dbReference>
<gene>
    <name evidence="1" type="ORF">V5O48_003634</name>
</gene>
<sequence>MAQERNIIQTLLSECCRFNGLTLHLADDDPYQFHWRNQLVPAGLLLNDPKMVKEVVWELFELNFHFELHGLARMFLGHTRDFSAGVGKATSFDNEVNACFFQTKGISNPSDPDLHGASAGLAVATLAHRKKYIVRFAGVLAKWPHAQEGVVMLAGRKTTKEFSDDQLVKLEEWAARFYCQTFFDNFGRPPIIPHRLDSLVDLSPEDVSDHDED</sequence>
<comment type="caution">
    <text evidence="1">The sequence shown here is derived from an EMBL/GenBank/DDBJ whole genome shotgun (WGS) entry which is preliminary data.</text>
</comment>
<reference evidence="1 2" key="1">
    <citation type="submission" date="2024-02" db="EMBL/GenBank/DDBJ databases">
        <title>A draft genome for the cacao thread blight pathogen Marasmius crinis-equi.</title>
        <authorList>
            <person name="Cohen S.P."/>
            <person name="Baruah I.K."/>
            <person name="Amoako-Attah I."/>
            <person name="Bukari Y."/>
            <person name="Meinhardt L.W."/>
            <person name="Bailey B.A."/>
        </authorList>
    </citation>
    <scope>NUCLEOTIDE SEQUENCE [LARGE SCALE GENOMIC DNA]</scope>
    <source>
        <strain evidence="1 2">GH-76</strain>
    </source>
</reference>
<keyword evidence="2" id="KW-1185">Reference proteome</keyword>
<protein>
    <submittedName>
        <fullName evidence="1">Uncharacterized protein</fullName>
    </submittedName>
</protein>
<name>A0ABR3FSC6_9AGAR</name>
<accession>A0ABR3FSC6</accession>